<feature type="non-terminal residue" evidence="1">
    <location>
        <position position="1"/>
    </location>
</feature>
<evidence type="ECO:0000313" key="1">
    <source>
        <dbReference type="EMBL" id="CAG8788208.1"/>
    </source>
</evidence>
<sequence>MDEIDAYIDPMLLIVEWNHNGLRQQNINKNYIANVIRRFPGVRPISDILTSGGGMISSNPSESIFCVFGALPAENQHITEDLIDYLRQTYYQVNQTSLGRVFNIKPIVK</sequence>
<proteinExistence type="predicted"/>
<dbReference type="AlphaFoldDB" id="A0A9N9JLZ6"/>
<dbReference type="EMBL" id="CAJVPY010025403">
    <property type="protein sequence ID" value="CAG8788208.1"/>
    <property type="molecule type" value="Genomic_DNA"/>
</dbReference>
<organism evidence="1 2">
    <name type="scientific">Dentiscutata erythropus</name>
    <dbReference type="NCBI Taxonomy" id="1348616"/>
    <lineage>
        <taxon>Eukaryota</taxon>
        <taxon>Fungi</taxon>
        <taxon>Fungi incertae sedis</taxon>
        <taxon>Mucoromycota</taxon>
        <taxon>Glomeromycotina</taxon>
        <taxon>Glomeromycetes</taxon>
        <taxon>Diversisporales</taxon>
        <taxon>Gigasporaceae</taxon>
        <taxon>Dentiscutata</taxon>
    </lineage>
</organism>
<name>A0A9N9JLZ6_9GLOM</name>
<keyword evidence="2" id="KW-1185">Reference proteome</keyword>
<dbReference type="OrthoDB" id="2310531at2759"/>
<reference evidence="1" key="1">
    <citation type="submission" date="2021-06" db="EMBL/GenBank/DDBJ databases">
        <authorList>
            <person name="Kallberg Y."/>
            <person name="Tangrot J."/>
            <person name="Rosling A."/>
        </authorList>
    </citation>
    <scope>NUCLEOTIDE SEQUENCE</scope>
    <source>
        <strain evidence="1">MA453B</strain>
    </source>
</reference>
<gene>
    <name evidence="1" type="ORF">DERYTH_LOCUS20860</name>
</gene>
<dbReference type="Proteomes" id="UP000789405">
    <property type="component" value="Unassembled WGS sequence"/>
</dbReference>
<protein>
    <submittedName>
        <fullName evidence="1">20086_t:CDS:1</fullName>
    </submittedName>
</protein>
<accession>A0A9N9JLZ6</accession>
<comment type="caution">
    <text evidence="1">The sequence shown here is derived from an EMBL/GenBank/DDBJ whole genome shotgun (WGS) entry which is preliminary data.</text>
</comment>
<evidence type="ECO:0000313" key="2">
    <source>
        <dbReference type="Proteomes" id="UP000789405"/>
    </source>
</evidence>